<dbReference type="OrthoDB" id="9772484at2"/>
<comment type="cofactor">
    <cofactor evidence="1">
        <name>(6R)-5,10-methylene-5,6,7,8-tetrahydrofolate</name>
        <dbReference type="ChEBI" id="CHEBI:15636"/>
    </cofactor>
</comment>
<dbReference type="GO" id="GO:0003904">
    <property type="term" value="F:deoxyribodipyrimidine photo-lyase activity"/>
    <property type="evidence" value="ECO:0007669"/>
    <property type="project" value="UniProtKB-EC"/>
</dbReference>
<evidence type="ECO:0000256" key="4">
    <source>
        <dbReference type="ARBA" id="ARBA00014046"/>
    </source>
</evidence>
<dbReference type="GO" id="GO:0000719">
    <property type="term" value="P:photoreactive repair"/>
    <property type="evidence" value="ECO:0007669"/>
    <property type="project" value="UniProtKB-ARBA"/>
</dbReference>
<dbReference type="InterPro" id="IPR006050">
    <property type="entry name" value="DNA_photolyase_N"/>
</dbReference>
<evidence type="ECO:0000256" key="5">
    <source>
        <dbReference type="ARBA" id="ARBA00022630"/>
    </source>
</evidence>
<evidence type="ECO:0000256" key="2">
    <source>
        <dbReference type="ARBA" id="ARBA00005862"/>
    </source>
</evidence>
<comment type="function">
    <text evidence="10">Involved in repair of UV radiation-induced DNA damage. Catalyzes the light-dependent monomerization (300-600 nm) of cyclobutyl pyrimidine dimers (in cis-syn configuration), which are formed between adjacent bases on the same DNA strand upon exposure to ultraviolet radiation.</text>
</comment>
<evidence type="ECO:0000256" key="10">
    <source>
        <dbReference type="ARBA" id="ARBA00059220"/>
    </source>
</evidence>
<comment type="cofactor">
    <cofactor evidence="12">
        <name>FAD</name>
        <dbReference type="ChEBI" id="CHEBI:57692"/>
    </cofactor>
    <text evidence="12">Binds 1 FAD per subunit.</text>
</comment>
<dbReference type="InterPro" id="IPR014729">
    <property type="entry name" value="Rossmann-like_a/b/a_fold"/>
</dbReference>
<dbReference type="STRING" id="254161.SAMN05216256_102191"/>
<dbReference type="Pfam" id="PF03441">
    <property type="entry name" value="FAD_binding_7"/>
    <property type="match status" value="1"/>
</dbReference>
<evidence type="ECO:0000259" key="15">
    <source>
        <dbReference type="PROSITE" id="PS51645"/>
    </source>
</evidence>
<evidence type="ECO:0000256" key="8">
    <source>
        <dbReference type="ARBA" id="ARBA00031671"/>
    </source>
</evidence>
<sequence>MHLCWLRCDLRLHDNNALWHASQQGEVVAVFITTPNDWRAHDDAPIKIDFWRRNLIALQAQLAERNIALRLLQAEAWADCPELLVNLAQQLNAEALHFNNEYGLHEQARDEAVAAAFGEAGLACRRYTDQLFFEPGSLTTQNGTMYKVYSQFRKQAYASLHRRLPDCLPAPERQQAHDIESDQPTAGFDQFERPTDDQQALWPAGEEAALERLEHFCTELLEDYAEDRDRPDLDATSRLSAYLAAGVLSPRQCLHAALRINQGEFDGGNPGVVSWINELLWREFYKHILVCYPRVSRHRAFRPETESVRWRNDPKGLAAWKEGRTGIPLVDAAMRQLLATGWMHNRLRMVSAMFLTKNLLIDWREGERWFMQHLIDGDLAANNGGWQWSASTGTDAAPYFRVFNPVSQSEKCDPDGSFIRQWLPELAELPARDIHLPRQADLFAEQPAYPAPIVDLRSSRQRAIDAFREAGDTA</sequence>
<feature type="binding site" evidence="12">
    <location>
        <begin position="236"/>
        <end position="240"/>
    </location>
    <ligand>
        <name>FAD</name>
        <dbReference type="ChEBI" id="CHEBI:57692"/>
    </ligand>
</feature>
<dbReference type="PROSITE" id="PS51645">
    <property type="entry name" value="PHR_CRY_ALPHA_BETA"/>
    <property type="match status" value="1"/>
</dbReference>
<dbReference type="Proteomes" id="UP000242847">
    <property type="component" value="Unassembled WGS sequence"/>
</dbReference>
<dbReference type="PANTHER" id="PTHR11455">
    <property type="entry name" value="CRYPTOCHROME"/>
    <property type="match status" value="1"/>
</dbReference>
<keyword evidence="6 12" id="KW-0274">FAD</keyword>
<evidence type="ECO:0000256" key="9">
    <source>
        <dbReference type="ARBA" id="ARBA00033999"/>
    </source>
</evidence>
<dbReference type="GO" id="GO:0003677">
    <property type="term" value="F:DNA binding"/>
    <property type="evidence" value="ECO:0007669"/>
    <property type="project" value="TreeGrafter"/>
</dbReference>
<evidence type="ECO:0000256" key="11">
    <source>
        <dbReference type="ARBA" id="ARBA00083107"/>
    </source>
</evidence>
<dbReference type="InterPro" id="IPR036134">
    <property type="entry name" value="Crypto/Photolyase_FAD-like_sf"/>
</dbReference>
<dbReference type="EMBL" id="MUBC01000012">
    <property type="protein sequence ID" value="ONM44578.1"/>
    <property type="molecule type" value="Genomic_DNA"/>
</dbReference>
<dbReference type="SUPFAM" id="SSF48173">
    <property type="entry name" value="Cryptochrome/photolyase FAD-binding domain"/>
    <property type="match status" value="1"/>
</dbReference>
<dbReference type="PROSITE" id="PS00394">
    <property type="entry name" value="DNA_PHOTOLYASES_1_1"/>
    <property type="match status" value="1"/>
</dbReference>
<dbReference type="InterPro" id="IPR002081">
    <property type="entry name" value="Cryptochrome/DNA_photolyase_1"/>
</dbReference>
<protein>
    <recommendedName>
        <fullName evidence="4">Deoxyribodipyrimidine photo-lyase</fullName>
        <ecNumber evidence="3">4.1.99.3</ecNumber>
    </recommendedName>
    <alternativeName>
        <fullName evidence="8">DNA photolyase</fullName>
    </alternativeName>
    <alternativeName>
        <fullName evidence="11">Photoreactivating enzyme</fullName>
    </alternativeName>
</protein>
<name>A0A1S8DGK1_9GAMM</name>
<evidence type="ECO:0000256" key="6">
    <source>
        <dbReference type="ARBA" id="ARBA00022827"/>
    </source>
</evidence>
<dbReference type="InterPro" id="IPR018394">
    <property type="entry name" value="DNA_photolyase_1_CS_C"/>
</dbReference>
<dbReference type="GO" id="GO:0071949">
    <property type="term" value="F:FAD binding"/>
    <property type="evidence" value="ECO:0007669"/>
    <property type="project" value="TreeGrafter"/>
</dbReference>
<dbReference type="AlphaFoldDB" id="A0A1S8DGK1"/>
<reference evidence="16 17" key="1">
    <citation type="submission" date="2017-01" db="EMBL/GenBank/DDBJ databases">
        <title>Draft genome sequence of Pseudomonas pachastrellae type strain CCUG 46540T from a deep sea.</title>
        <authorList>
            <person name="Gomila M."/>
            <person name="Mulet M."/>
            <person name="Lalucat J."/>
            <person name="Garcia-Valdes E."/>
        </authorList>
    </citation>
    <scope>NUCLEOTIDE SEQUENCE [LARGE SCALE GENOMIC DNA]</scope>
    <source>
        <strain evidence="16 17">CCUG 46540</strain>
    </source>
</reference>
<evidence type="ECO:0000313" key="16">
    <source>
        <dbReference type="EMBL" id="ONM44578.1"/>
    </source>
</evidence>
<dbReference type="GO" id="GO:0009416">
    <property type="term" value="P:response to light stimulus"/>
    <property type="evidence" value="ECO:0007669"/>
    <property type="project" value="TreeGrafter"/>
</dbReference>
<dbReference type="RefSeq" id="WP_083726226.1">
    <property type="nucleotide sequence ID" value="NZ_FOUD01000002.1"/>
</dbReference>
<evidence type="ECO:0000256" key="12">
    <source>
        <dbReference type="PIRSR" id="PIRSR602081-1"/>
    </source>
</evidence>
<keyword evidence="7 14" id="KW-0157">Chromophore</keyword>
<comment type="caution">
    <text evidence="16">The sequence shown here is derived from an EMBL/GenBank/DDBJ whole genome shotgun (WGS) entry which is preliminary data.</text>
</comment>
<dbReference type="Pfam" id="PF00875">
    <property type="entry name" value="DNA_photolyase"/>
    <property type="match status" value="1"/>
</dbReference>
<dbReference type="PRINTS" id="PR00147">
    <property type="entry name" value="DNAPHOTLYASE"/>
</dbReference>
<comment type="similarity">
    <text evidence="14">Belongs to the DNA photolyase family.</text>
</comment>
<dbReference type="InterPro" id="IPR005101">
    <property type="entry name" value="Cryptochr/Photolyase_FAD-bd"/>
</dbReference>
<feature type="binding site" evidence="12">
    <location>
        <position position="275"/>
    </location>
    <ligand>
        <name>FAD</name>
        <dbReference type="ChEBI" id="CHEBI:57692"/>
    </ligand>
</feature>
<dbReference type="EC" id="4.1.99.3" evidence="3"/>
<evidence type="ECO:0000256" key="1">
    <source>
        <dbReference type="ARBA" id="ARBA00001932"/>
    </source>
</evidence>
<dbReference type="Gene3D" id="1.25.40.80">
    <property type="match status" value="1"/>
</dbReference>
<feature type="site" description="Electron transfer via tryptophanyl radical" evidence="13">
    <location>
        <position position="310"/>
    </location>
</feature>
<feature type="site" description="Electron transfer via tryptophanyl radical" evidence="13">
    <location>
        <position position="386"/>
    </location>
</feature>
<keyword evidence="16" id="KW-0456">Lyase</keyword>
<feature type="binding site" evidence="12">
    <location>
        <begin position="278"/>
        <end position="285"/>
    </location>
    <ligand>
        <name>FAD</name>
        <dbReference type="ChEBI" id="CHEBI:57692"/>
    </ligand>
</feature>
<keyword evidence="5 12" id="KW-0285">Flavoprotein</keyword>
<evidence type="ECO:0000256" key="7">
    <source>
        <dbReference type="ARBA" id="ARBA00022991"/>
    </source>
</evidence>
<evidence type="ECO:0000256" key="3">
    <source>
        <dbReference type="ARBA" id="ARBA00013149"/>
    </source>
</evidence>
<dbReference type="SUPFAM" id="SSF52425">
    <property type="entry name" value="Cryptochrome/photolyase, N-terminal domain"/>
    <property type="match status" value="1"/>
</dbReference>
<comment type="catalytic activity">
    <reaction evidence="9">
        <text>cyclobutadipyrimidine (in DNA) = 2 pyrimidine residues (in DNA).</text>
        <dbReference type="EC" id="4.1.99.3"/>
    </reaction>
</comment>
<dbReference type="Gene3D" id="1.10.579.10">
    <property type="entry name" value="DNA Cyclobutane Dipyrimidine Photolyase, subunit A, domain 3"/>
    <property type="match status" value="1"/>
</dbReference>
<dbReference type="FunFam" id="1.10.579.10:FF:000003">
    <property type="entry name" value="Deoxyribodipyrimidine photo-lyase"/>
    <property type="match status" value="1"/>
</dbReference>
<proteinExistence type="inferred from homology"/>
<dbReference type="NCBIfam" id="NF007955">
    <property type="entry name" value="PRK10674.1"/>
    <property type="match status" value="1"/>
</dbReference>
<feature type="domain" description="Photolyase/cryptochrome alpha/beta" evidence="15">
    <location>
        <begin position="1"/>
        <end position="132"/>
    </location>
</feature>
<feature type="binding site" evidence="12">
    <location>
        <position position="224"/>
    </location>
    <ligand>
        <name>FAD</name>
        <dbReference type="ChEBI" id="CHEBI:57692"/>
    </ligand>
</feature>
<organism evidence="16 17">
    <name type="scientific">Halopseudomonas pachastrellae</name>
    <dbReference type="NCBI Taxonomy" id="254161"/>
    <lineage>
        <taxon>Bacteria</taxon>
        <taxon>Pseudomonadati</taxon>
        <taxon>Pseudomonadota</taxon>
        <taxon>Gammaproteobacteria</taxon>
        <taxon>Pseudomonadales</taxon>
        <taxon>Pseudomonadaceae</taxon>
        <taxon>Halopseudomonas</taxon>
    </lineage>
</organism>
<gene>
    <name evidence="16" type="ORF">BXT89_07095</name>
</gene>
<dbReference type="InterPro" id="IPR036155">
    <property type="entry name" value="Crypto/Photolyase_N_sf"/>
</dbReference>
<dbReference type="PANTHER" id="PTHR11455:SF9">
    <property type="entry name" value="CRYPTOCHROME CIRCADIAN CLOCK 5 ISOFORM X1"/>
    <property type="match status" value="1"/>
</dbReference>
<feature type="binding site" evidence="12">
    <location>
        <begin position="376"/>
        <end position="378"/>
    </location>
    <ligand>
        <name>FAD</name>
        <dbReference type="ChEBI" id="CHEBI:57692"/>
    </ligand>
</feature>
<keyword evidence="17" id="KW-1185">Reference proteome</keyword>
<evidence type="ECO:0000256" key="13">
    <source>
        <dbReference type="PIRSR" id="PIRSR602081-2"/>
    </source>
</evidence>
<evidence type="ECO:0000313" key="17">
    <source>
        <dbReference type="Proteomes" id="UP000242847"/>
    </source>
</evidence>
<comment type="similarity">
    <text evidence="2">Belongs to the DNA photolyase class-1 family.</text>
</comment>
<accession>A0A1S8DGK1</accession>
<evidence type="ECO:0000256" key="14">
    <source>
        <dbReference type="RuleBase" id="RU004182"/>
    </source>
</evidence>
<dbReference type="Gene3D" id="3.40.50.620">
    <property type="entry name" value="HUPs"/>
    <property type="match status" value="1"/>
</dbReference>
<feature type="site" description="Electron transfer via tryptophanyl radical" evidence="13">
    <location>
        <position position="363"/>
    </location>
</feature>